<feature type="region of interest" description="Disordered" evidence="2">
    <location>
        <begin position="108"/>
        <end position="139"/>
    </location>
</feature>
<feature type="coiled-coil region" evidence="1">
    <location>
        <begin position="18"/>
        <end position="45"/>
    </location>
</feature>
<dbReference type="AlphaFoldDB" id="A0A699SPD2"/>
<protein>
    <submittedName>
        <fullName evidence="3">Uncharacterized protein</fullName>
    </submittedName>
</protein>
<reference evidence="3" key="1">
    <citation type="journal article" date="2019" name="Sci. Rep.">
        <title>Draft genome of Tanacetum cinerariifolium, the natural source of mosquito coil.</title>
        <authorList>
            <person name="Yamashiro T."/>
            <person name="Shiraishi A."/>
            <person name="Satake H."/>
            <person name="Nakayama K."/>
        </authorList>
    </citation>
    <scope>NUCLEOTIDE SEQUENCE</scope>
</reference>
<gene>
    <name evidence="3" type="ORF">Tci_871636</name>
</gene>
<keyword evidence="1" id="KW-0175">Coiled coil</keyword>
<organism evidence="3">
    <name type="scientific">Tanacetum cinerariifolium</name>
    <name type="common">Dalmatian daisy</name>
    <name type="synonym">Chrysanthemum cinerariifolium</name>
    <dbReference type="NCBI Taxonomy" id="118510"/>
    <lineage>
        <taxon>Eukaryota</taxon>
        <taxon>Viridiplantae</taxon>
        <taxon>Streptophyta</taxon>
        <taxon>Embryophyta</taxon>
        <taxon>Tracheophyta</taxon>
        <taxon>Spermatophyta</taxon>
        <taxon>Magnoliopsida</taxon>
        <taxon>eudicotyledons</taxon>
        <taxon>Gunneridae</taxon>
        <taxon>Pentapetalae</taxon>
        <taxon>asterids</taxon>
        <taxon>campanulids</taxon>
        <taxon>Asterales</taxon>
        <taxon>Asteraceae</taxon>
        <taxon>Asteroideae</taxon>
        <taxon>Anthemideae</taxon>
        <taxon>Anthemidinae</taxon>
        <taxon>Tanacetum</taxon>
    </lineage>
</organism>
<evidence type="ECO:0000256" key="2">
    <source>
        <dbReference type="SAM" id="MobiDB-lite"/>
    </source>
</evidence>
<dbReference type="EMBL" id="BKCJ011179924">
    <property type="protein sequence ID" value="GFC99666.1"/>
    <property type="molecule type" value="Genomic_DNA"/>
</dbReference>
<sequence>MELCTQLQSRVLALETTKVNQELDIGSLKRRVKKLEKKASKKSHKLKRLYKIGLDPNEGVALVDDTHGKNDQDMFDTSILGDEEVVVEKEVSTTDLVPTTGEVFTNISLETSKPKAKGIMMQEPSETPTPTPIDSSQQS</sequence>
<comment type="caution">
    <text evidence="3">The sequence shown here is derived from an EMBL/GenBank/DDBJ whole genome shotgun (WGS) entry which is preliminary data.</text>
</comment>
<name>A0A699SPD2_TANCI</name>
<evidence type="ECO:0000313" key="3">
    <source>
        <dbReference type="EMBL" id="GFC99666.1"/>
    </source>
</evidence>
<evidence type="ECO:0000256" key="1">
    <source>
        <dbReference type="SAM" id="Coils"/>
    </source>
</evidence>
<accession>A0A699SPD2</accession>
<proteinExistence type="predicted"/>
<feature type="compositionally biased region" description="Polar residues" evidence="2">
    <location>
        <begin position="124"/>
        <end position="139"/>
    </location>
</feature>